<evidence type="ECO:0000256" key="10">
    <source>
        <dbReference type="ARBA" id="ARBA00023002"/>
    </source>
</evidence>
<dbReference type="Gene3D" id="3.30.560.10">
    <property type="entry name" value="Glucose Oxidase, domain 3"/>
    <property type="match status" value="2"/>
</dbReference>
<keyword evidence="10" id="KW-0560">Oxidoreductase</keyword>
<reference evidence="14 15" key="1">
    <citation type="submission" date="2019-04" db="EMBL/GenBank/DDBJ databases">
        <title>Friends and foes A comparative genomics study of 23 Aspergillus species from section Flavi.</title>
        <authorList>
            <consortium name="DOE Joint Genome Institute"/>
            <person name="Kjaerbolling I."/>
            <person name="Vesth T."/>
            <person name="Frisvad J.C."/>
            <person name="Nybo J.L."/>
            <person name="Theobald S."/>
            <person name="Kildgaard S."/>
            <person name="Isbrandt T."/>
            <person name="Kuo A."/>
            <person name="Sato A."/>
            <person name="Lyhne E.K."/>
            <person name="Kogle M.E."/>
            <person name="Wiebenga A."/>
            <person name="Kun R.S."/>
            <person name="Lubbers R.J."/>
            <person name="Makela M.R."/>
            <person name="Barry K."/>
            <person name="Chovatia M."/>
            <person name="Clum A."/>
            <person name="Daum C."/>
            <person name="Haridas S."/>
            <person name="He G."/>
            <person name="LaButti K."/>
            <person name="Lipzen A."/>
            <person name="Mondo S."/>
            <person name="Riley R."/>
            <person name="Salamov A."/>
            <person name="Simmons B.A."/>
            <person name="Magnuson J.K."/>
            <person name="Henrissat B."/>
            <person name="Mortensen U.H."/>
            <person name="Larsen T.O."/>
            <person name="Devries R.P."/>
            <person name="Grigoriev I.V."/>
            <person name="Machida M."/>
            <person name="Baker S.E."/>
            <person name="Andersen M.R."/>
        </authorList>
    </citation>
    <scope>NUCLEOTIDE SEQUENCE [LARGE SCALE GENOMIC DNA]</scope>
    <source>
        <strain evidence="14 15">IBT 18842</strain>
    </source>
</reference>
<keyword evidence="7" id="KW-0272">Extracellular matrix</keyword>
<proteinExistence type="inferred from homology"/>
<evidence type="ECO:0000259" key="13">
    <source>
        <dbReference type="Pfam" id="PF00732"/>
    </source>
</evidence>
<evidence type="ECO:0000313" key="15">
    <source>
        <dbReference type="Proteomes" id="UP000325780"/>
    </source>
</evidence>
<comment type="similarity">
    <text evidence="4">Belongs to the GMC oxidoreductase family.</text>
</comment>
<evidence type="ECO:0000256" key="5">
    <source>
        <dbReference type="ARBA" id="ARBA00011738"/>
    </source>
</evidence>
<evidence type="ECO:0000256" key="3">
    <source>
        <dbReference type="ARBA" id="ARBA00004498"/>
    </source>
</evidence>
<keyword evidence="6" id="KW-0134">Cell wall</keyword>
<dbReference type="GO" id="GO:0046562">
    <property type="term" value="F:beta-D-glucose oxidase activity"/>
    <property type="evidence" value="ECO:0007669"/>
    <property type="project" value="UniProtKB-EC"/>
</dbReference>
<evidence type="ECO:0000256" key="1">
    <source>
        <dbReference type="ARBA" id="ARBA00001974"/>
    </source>
</evidence>
<dbReference type="EMBL" id="ML742143">
    <property type="protein sequence ID" value="KAE8148861.1"/>
    <property type="molecule type" value="Genomic_DNA"/>
</dbReference>
<dbReference type="InterPro" id="IPR027424">
    <property type="entry name" value="Glucose_Oxidase_domain_2"/>
</dbReference>
<keyword evidence="15" id="KW-1185">Reference proteome</keyword>
<keyword evidence="8" id="KW-0285">Flavoprotein</keyword>
<evidence type="ECO:0000256" key="7">
    <source>
        <dbReference type="ARBA" id="ARBA00022530"/>
    </source>
</evidence>
<dbReference type="EC" id="1.1.3.4" evidence="12"/>
<dbReference type="OrthoDB" id="269227at2759"/>
<comment type="subcellular location">
    <subcellularLocation>
        <location evidence="2">Secreted</location>
        <location evidence="2">Cell wall</location>
    </subcellularLocation>
    <subcellularLocation>
        <location evidence="3">Secreted</location>
        <location evidence="3">Extracellular space</location>
        <location evidence="3">Extracellular matrix</location>
    </subcellularLocation>
</comment>
<gene>
    <name evidence="14" type="ORF">BDV25DRAFT_141350</name>
</gene>
<accession>A0A5N6TS13</accession>
<dbReference type="InterPro" id="IPR012132">
    <property type="entry name" value="GMC_OxRdtase"/>
</dbReference>
<dbReference type="PANTHER" id="PTHR11552">
    <property type="entry name" value="GLUCOSE-METHANOL-CHOLINE GMC OXIDOREDUCTASE"/>
    <property type="match status" value="1"/>
</dbReference>
<dbReference type="PANTHER" id="PTHR11552:SF201">
    <property type="entry name" value="GLUCOSE-METHANOL-CHOLINE OXIDOREDUCTASE N-TERMINAL DOMAIN-CONTAINING PROTEIN"/>
    <property type="match status" value="1"/>
</dbReference>
<keyword evidence="7" id="KW-0964">Secreted</keyword>
<dbReference type="Proteomes" id="UP000325780">
    <property type="component" value="Unassembled WGS sequence"/>
</dbReference>
<evidence type="ECO:0000256" key="2">
    <source>
        <dbReference type="ARBA" id="ARBA00004191"/>
    </source>
</evidence>
<comment type="cofactor">
    <cofactor evidence="1">
        <name>FAD</name>
        <dbReference type="ChEBI" id="CHEBI:57692"/>
    </cofactor>
</comment>
<evidence type="ECO:0000256" key="9">
    <source>
        <dbReference type="ARBA" id="ARBA00022827"/>
    </source>
</evidence>
<dbReference type="InterPro" id="IPR000172">
    <property type="entry name" value="GMC_OxRdtase_N"/>
</dbReference>
<sequence>MNHMVTGAYVGGFAAPLFDKRGLMIHKRRLRQSRLQVLVLEAGQDQTEDPRVQTPALWPGLVVTDSDWEFMTAPQVALNGKQIPLLQGRLLGGSSAINGMAFIANSKDKLKELGLEYVDESVNGKNGPIQASFPDAVDDPIANAWVESLRGLGYPMLTDPFSGHACGGYTNATTIDPVKKTRSFSANAYYLPAKEHDNLHVVTEAVIQKVLLEAPPNGDVTATGVRYMQDNSSFTVIARREVILCAGTFNSPKTLELPGIVSRTILERFEERHRRRTPYVLNGPRLLVVLPTR</sequence>
<protein>
    <recommendedName>
        <fullName evidence="12">glucose oxidase</fullName>
        <ecNumber evidence="12">1.1.3.4</ecNumber>
    </recommendedName>
</protein>
<evidence type="ECO:0000256" key="11">
    <source>
        <dbReference type="ARBA" id="ARBA00049435"/>
    </source>
</evidence>
<evidence type="ECO:0000313" key="14">
    <source>
        <dbReference type="EMBL" id="KAE8148861.1"/>
    </source>
</evidence>
<dbReference type="AlphaFoldDB" id="A0A5N6TS13"/>
<keyword evidence="9" id="KW-0274">FAD</keyword>
<dbReference type="SUPFAM" id="SSF51905">
    <property type="entry name" value="FAD/NAD(P)-binding domain"/>
    <property type="match status" value="1"/>
</dbReference>
<feature type="domain" description="Glucose-methanol-choline oxidoreductase N-terminal" evidence="13">
    <location>
        <begin position="79"/>
        <end position="260"/>
    </location>
</feature>
<dbReference type="GO" id="GO:0050660">
    <property type="term" value="F:flavin adenine dinucleotide binding"/>
    <property type="evidence" value="ECO:0007669"/>
    <property type="project" value="InterPro"/>
</dbReference>
<evidence type="ECO:0000256" key="12">
    <source>
        <dbReference type="ARBA" id="ARBA00049722"/>
    </source>
</evidence>
<dbReference type="Gene3D" id="3.50.50.60">
    <property type="entry name" value="FAD/NAD(P)-binding domain"/>
    <property type="match status" value="2"/>
</dbReference>
<organism evidence="14 15">
    <name type="scientific">Aspergillus avenaceus</name>
    <dbReference type="NCBI Taxonomy" id="36643"/>
    <lineage>
        <taxon>Eukaryota</taxon>
        <taxon>Fungi</taxon>
        <taxon>Dikarya</taxon>
        <taxon>Ascomycota</taxon>
        <taxon>Pezizomycotina</taxon>
        <taxon>Eurotiomycetes</taxon>
        <taxon>Eurotiomycetidae</taxon>
        <taxon>Eurotiales</taxon>
        <taxon>Aspergillaceae</taxon>
        <taxon>Aspergillus</taxon>
        <taxon>Aspergillus subgen. Circumdati</taxon>
    </lineage>
</organism>
<dbReference type="InterPro" id="IPR036188">
    <property type="entry name" value="FAD/NAD-bd_sf"/>
</dbReference>
<dbReference type="Pfam" id="PF00732">
    <property type="entry name" value="GMC_oxred_N"/>
    <property type="match status" value="1"/>
</dbReference>
<evidence type="ECO:0000256" key="6">
    <source>
        <dbReference type="ARBA" id="ARBA00022512"/>
    </source>
</evidence>
<evidence type="ECO:0000256" key="8">
    <source>
        <dbReference type="ARBA" id="ARBA00022630"/>
    </source>
</evidence>
<evidence type="ECO:0000256" key="4">
    <source>
        <dbReference type="ARBA" id="ARBA00010790"/>
    </source>
</evidence>
<comment type="catalytic activity">
    <reaction evidence="11">
        <text>beta-D-glucose + O2 = D-glucono-1,5-lactone + H2O2</text>
        <dbReference type="Rhea" id="RHEA:11428"/>
        <dbReference type="ChEBI" id="CHEBI:15379"/>
        <dbReference type="ChEBI" id="CHEBI:15903"/>
        <dbReference type="ChEBI" id="CHEBI:16217"/>
        <dbReference type="ChEBI" id="CHEBI:16240"/>
        <dbReference type="EC" id="1.1.3.4"/>
    </reaction>
    <physiologicalReaction direction="left-to-right" evidence="11">
        <dbReference type="Rhea" id="RHEA:11429"/>
    </physiologicalReaction>
</comment>
<name>A0A5N6TS13_ASPAV</name>
<comment type="subunit">
    <text evidence="5">Homodimer.</text>
</comment>
<dbReference type="Gene3D" id="4.10.450.10">
    <property type="entry name" value="Glucose Oxidase, domain 2"/>
    <property type="match status" value="1"/>
</dbReference>